<dbReference type="GO" id="GO:0042302">
    <property type="term" value="F:structural constituent of cuticle"/>
    <property type="evidence" value="ECO:0007669"/>
    <property type="project" value="UniProtKB-UniRule"/>
</dbReference>
<feature type="chain" id="PRO_5044808833" evidence="4">
    <location>
        <begin position="18"/>
        <end position="185"/>
    </location>
</feature>
<comment type="caution">
    <text evidence="5">The sequence shown here is derived from an EMBL/GenBank/DDBJ whole genome shotgun (WGS) entry which is preliminary data.</text>
</comment>
<dbReference type="Proteomes" id="UP001549921">
    <property type="component" value="Unassembled WGS sequence"/>
</dbReference>
<name>A0ABD0TJQ4_LOXSC</name>
<dbReference type="InterPro" id="IPR051217">
    <property type="entry name" value="Insect_Cuticle_Struc_Prot"/>
</dbReference>
<keyword evidence="1 3" id="KW-0193">Cuticle</keyword>
<evidence type="ECO:0000256" key="3">
    <source>
        <dbReference type="PROSITE-ProRule" id="PRU00497"/>
    </source>
</evidence>
<proteinExistence type="predicted"/>
<dbReference type="EMBL" id="JBEDNZ010000004">
    <property type="protein sequence ID" value="KAL0849567.1"/>
    <property type="molecule type" value="Genomic_DNA"/>
</dbReference>
<dbReference type="PANTHER" id="PTHR12236">
    <property type="entry name" value="STRUCTURAL CONTITUENT OF CUTICLE"/>
    <property type="match status" value="1"/>
</dbReference>
<feature type="signal peptide" evidence="4">
    <location>
        <begin position="1"/>
        <end position="17"/>
    </location>
</feature>
<evidence type="ECO:0000256" key="2">
    <source>
        <dbReference type="ARBA" id="ARBA00022729"/>
    </source>
</evidence>
<evidence type="ECO:0000256" key="1">
    <source>
        <dbReference type="ARBA" id="ARBA00022460"/>
    </source>
</evidence>
<accession>A0ABD0TJQ4</accession>
<dbReference type="InterPro" id="IPR000618">
    <property type="entry name" value="Insect_cuticle"/>
</dbReference>
<sequence length="185" mass="19089">MFSKIALFALLATAVSASSSGYSSFSYGVNDPHTGDVKDQHETRVGNHVVGQYSLLESDGTKRIVDYQADPHTGFNAVVRKDGLAHHPASYGRALGYGASPVGYAGYGSGYGSYGSGYGGYGSGYGSYGSSLAYGAHSHGYAASPLAYGHSYSNYASPISHGAYGGLSHGYAYGTNIGYGADLGW</sequence>
<dbReference type="AlphaFoldDB" id="A0ABD0TJQ4"/>
<reference evidence="5 6" key="1">
    <citation type="submission" date="2024-06" db="EMBL/GenBank/DDBJ databases">
        <title>A chromosome-level genome assembly of beet webworm, Loxostege sticticalis.</title>
        <authorList>
            <person name="Zhang Y."/>
        </authorList>
    </citation>
    <scope>NUCLEOTIDE SEQUENCE [LARGE SCALE GENOMIC DNA]</scope>
    <source>
        <strain evidence="5">AQ028</strain>
        <tissue evidence="5">Male pupae</tissue>
    </source>
</reference>
<dbReference type="PANTHER" id="PTHR12236:SF86">
    <property type="entry name" value="CCP84AC-RELATED"/>
    <property type="match status" value="1"/>
</dbReference>
<dbReference type="Pfam" id="PF00379">
    <property type="entry name" value="Chitin_bind_4"/>
    <property type="match status" value="1"/>
</dbReference>
<keyword evidence="2 4" id="KW-0732">Signal</keyword>
<evidence type="ECO:0000313" key="5">
    <source>
        <dbReference type="EMBL" id="KAL0849567.1"/>
    </source>
</evidence>
<gene>
    <name evidence="5" type="ORF">ABMA28_013831</name>
</gene>
<evidence type="ECO:0000313" key="6">
    <source>
        <dbReference type="Proteomes" id="UP001549921"/>
    </source>
</evidence>
<dbReference type="InterPro" id="IPR031311">
    <property type="entry name" value="CHIT_BIND_RR_consensus"/>
</dbReference>
<protein>
    <submittedName>
        <fullName evidence="5">Uncharacterized protein</fullName>
    </submittedName>
</protein>
<dbReference type="PROSITE" id="PS00233">
    <property type="entry name" value="CHIT_BIND_RR_1"/>
    <property type="match status" value="1"/>
</dbReference>
<organism evidence="5 6">
    <name type="scientific">Loxostege sticticalis</name>
    <name type="common">Beet webworm moth</name>
    <dbReference type="NCBI Taxonomy" id="481309"/>
    <lineage>
        <taxon>Eukaryota</taxon>
        <taxon>Metazoa</taxon>
        <taxon>Ecdysozoa</taxon>
        <taxon>Arthropoda</taxon>
        <taxon>Hexapoda</taxon>
        <taxon>Insecta</taxon>
        <taxon>Pterygota</taxon>
        <taxon>Neoptera</taxon>
        <taxon>Endopterygota</taxon>
        <taxon>Lepidoptera</taxon>
        <taxon>Glossata</taxon>
        <taxon>Ditrysia</taxon>
        <taxon>Pyraloidea</taxon>
        <taxon>Crambidae</taxon>
        <taxon>Pyraustinae</taxon>
        <taxon>Loxostege</taxon>
    </lineage>
</organism>
<evidence type="ECO:0000256" key="4">
    <source>
        <dbReference type="SAM" id="SignalP"/>
    </source>
</evidence>
<dbReference type="PROSITE" id="PS51155">
    <property type="entry name" value="CHIT_BIND_RR_2"/>
    <property type="match status" value="1"/>
</dbReference>
<dbReference type="PRINTS" id="PR00947">
    <property type="entry name" value="CUTICLE"/>
</dbReference>